<keyword evidence="2" id="KW-1185">Reference proteome</keyword>
<evidence type="ECO:0000313" key="2">
    <source>
        <dbReference type="Proteomes" id="UP000191820"/>
    </source>
</evidence>
<evidence type="ECO:0000313" key="1">
    <source>
        <dbReference type="EMBL" id="ARD22156.1"/>
    </source>
</evidence>
<organism evidence="1 2">
    <name type="scientific">Shewanella japonica</name>
    <dbReference type="NCBI Taxonomy" id="93973"/>
    <lineage>
        <taxon>Bacteria</taxon>
        <taxon>Pseudomonadati</taxon>
        <taxon>Pseudomonadota</taxon>
        <taxon>Gammaproteobacteria</taxon>
        <taxon>Alteromonadales</taxon>
        <taxon>Shewanellaceae</taxon>
        <taxon>Shewanella</taxon>
    </lineage>
</organism>
<protein>
    <recommendedName>
        <fullName evidence="3">Chemotaxis protein</fullName>
    </recommendedName>
</protein>
<evidence type="ECO:0008006" key="3">
    <source>
        <dbReference type="Google" id="ProtNLM"/>
    </source>
</evidence>
<name>A0ABN4YCL2_9GAMM</name>
<reference evidence="1 2" key="1">
    <citation type="submission" date="2017-03" db="EMBL/GenBank/DDBJ databases">
        <title>Genome sequencing of Shewanella japonica KCTC 22435.</title>
        <authorList>
            <person name="Kim K.M."/>
        </authorList>
    </citation>
    <scope>NUCLEOTIDE SEQUENCE [LARGE SCALE GENOMIC DNA]</scope>
    <source>
        <strain evidence="1 2">KCTC 22435</strain>
    </source>
</reference>
<dbReference type="EMBL" id="CP020472">
    <property type="protein sequence ID" value="ARD22156.1"/>
    <property type="molecule type" value="Genomic_DNA"/>
</dbReference>
<accession>A0ABN4YCL2</accession>
<dbReference type="Proteomes" id="UP000191820">
    <property type="component" value="Chromosome"/>
</dbReference>
<proteinExistence type="predicted"/>
<gene>
    <name evidence="1" type="ORF">SJ2017_1848</name>
</gene>
<sequence length="94" mass="9574">MQIPSAMSSGVQGLQGAQNDLAQATTTVAKLEPVQTSSSAYLAEDTVSLSSQSNSTDKVSALIDAQQAVNHGQASAEVINVANENVGTIIDLSV</sequence>
<dbReference type="RefSeq" id="WP_080915583.1">
    <property type="nucleotide sequence ID" value="NZ_CP020472.1"/>
</dbReference>